<dbReference type="InterPro" id="IPR036291">
    <property type="entry name" value="NAD(P)-bd_dom_sf"/>
</dbReference>
<name>A0A158GL48_9BURK</name>
<dbReference type="AlphaFoldDB" id="A0A158GL48"/>
<dbReference type="RefSeq" id="WP_062085585.1">
    <property type="nucleotide sequence ID" value="NZ_FCOK02000016.1"/>
</dbReference>
<keyword evidence="2" id="KW-0560">Oxidoreductase</keyword>
<proteinExistence type="inferred from homology"/>
<dbReference type="Gene3D" id="3.40.50.720">
    <property type="entry name" value="NAD(P)-binding Rossmann-like Domain"/>
    <property type="match status" value="1"/>
</dbReference>
<sequence>MGRVNGKVVIVTGAARGMGAAHARRLVEEGAKVMLTDVLDAEGEATASSLGESARYLHHDVTKEGEWQRVIDETEEAFGPVSVLVNNAGIAAYTPIELMEESDYRRIIDVNQISVFLGMKSVISSMKRAGGGSIINMSSVSGLVGTGYAVAYTASKFAVRGMSKSAAIELAPHNIRVNSVHPGLINTPMTAQTPESEAAIGRFIAGTPVRRAGEPDEVANIVLLLASDESRFSTGAEFVVDGGVSCQ</sequence>
<dbReference type="PANTHER" id="PTHR42760">
    <property type="entry name" value="SHORT-CHAIN DEHYDROGENASES/REDUCTASES FAMILY MEMBER"/>
    <property type="match status" value="1"/>
</dbReference>
<dbReference type="EMBL" id="FCOK02000016">
    <property type="protein sequence ID" value="SAL32825.1"/>
    <property type="molecule type" value="Genomic_DNA"/>
</dbReference>
<reference evidence="3 4" key="1">
    <citation type="submission" date="2016-01" db="EMBL/GenBank/DDBJ databases">
        <authorList>
            <person name="Oliw E.H."/>
        </authorList>
    </citation>
    <scope>NUCLEOTIDE SEQUENCE [LARGE SCALE GENOMIC DNA]</scope>
    <source>
        <strain evidence="3">LMG 27134</strain>
    </source>
</reference>
<dbReference type="GO" id="GO:0016616">
    <property type="term" value="F:oxidoreductase activity, acting on the CH-OH group of donors, NAD or NADP as acceptor"/>
    <property type="evidence" value="ECO:0007669"/>
    <property type="project" value="TreeGrafter"/>
</dbReference>
<protein>
    <submittedName>
        <fullName evidence="3">3-alpha-hydroxysteroid dehydrogenase</fullName>
    </submittedName>
</protein>
<organism evidence="3 4">
    <name type="scientific">Caballeronia udeis</name>
    <dbReference type="NCBI Taxonomy" id="1232866"/>
    <lineage>
        <taxon>Bacteria</taxon>
        <taxon>Pseudomonadati</taxon>
        <taxon>Pseudomonadota</taxon>
        <taxon>Betaproteobacteria</taxon>
        <taxon>Burkholderiales</taxon>
        <taxon>Burkholderiaceae</taxon>
        <taxon>Caballeronia</taxon>
    </lineage>
</organism>
<dbReference type="NCBIfam" id="NF005559">
    <property type="entry name" value="PRK07231.1"/>
    <property type="match status" value="1"/>
</dbReference>
<dbReference type="InterPro" id="IPR020904">
    <property type="entry name" value="Sc_DH/Rdtase_CS"/>
</dbReference>
<dbReference type="Pfam" id="PF13561">
    <property type="entry name" value="adh_short_C2"/>
    <property type="match status" value="1"/>
</dbReference>
<evidence type="ECO:0000313" key="3">
    <source>
        <dbReference type="EMBL" id="SAL32825.1"/>
    </source>
</evidence>
<dbReference type="OrthoDB" id="8687320at2"/>
<evidence type="ECO:0000313" key="4">
    <source>
        <dbReference type="Proteomes" id="UP000054683"/>
    </source>
</evidence>
<evidence type="ECO:0000256" key="1">
    <source>
        <dbReference type="ARBA" id="ARBA00006484"/>
    </source>
</evidence>
<dbReference type="PROSITE" id="PS00061">
    <property type="entry name" value="ADH_SHORT"/>
    <property type="match status" value="1"/>
</dbReference>
<accession>A0A158GL48</accession>
<gene>
    <name evidence="3" type="ORF">AWB69_02885</name>
</gene>
<comment type="similarity">
    <text evidence="1">Belongs to the short-chain dehydrogenases/reductases (SDR) family.</text>
</comment>
<dbReference type="InterPro" id="IPR002347">
    <property type="entry name" value="SDR_fam"/>
</dbReference>
<dbReference type="PANTHER" id="PTHR42760:SF133">
    <property type="entry name" value="3-OXOACYL-[ACYL-CARRIER-PROTEIN] REDUCTASE"/>
    <property type="match status" value="1"/>
</dbReference>
<evidence type="ECO:0000256" key="2">
    <source>
        <dbReference type="ARBA" id="ARBA00023002"/>
    </source>
</evidence>
<dbReference type="Proteomes" id="UP000054683">
    <property type="component" value="Unassembled WGS sequence"/>
</dbReference>
<dbReference type="PRINTS" id="PR00081">
    <property type="entry name" value="GDHRDH"/>
</dbReference>
<dbReference type="SUPFAM" id="SSF51735">
    <property type="entry name" value="NAD(P)-binding Rossmann-fold domains"/>
    <property type="match status" value="1"/>
</dbReference>
<dbReference type="PRINTS" id="PR00080">
    <property type="entry name" value="SDRFAMILY"/>
</dbReference>
<dbReference type="FunFam" id="3.40.50.720:FF:000084">
    <property type="entry name" value="Short-chain dehydrogenase reductase"/>
    <property type="match status" value="1"/>
</dbReference>